<dbReference type="Proteomes" id="UP000479226">
    <property type="component" value="Unassembled WGS sequence"/>
</dbReference>
<dbReference type="EMBL" id="JAAKZI010000017">
    <property type="protein sequence ID" value="NGN83984.1"/>
    <property type="molecule type" value="Genomic_DNA"/>
</dbReference>
<organism evidence="1 2">
    <name type="scientific">Arthrobacter silviterrae</name>
    <dbReference type="NCBI Taxonomy" id="2026658"/>
    <lineage>
        <taxon>Bacteria</taxon>
        <taxon>Bacillati</taxon>
        <taxon>Actinomycetota</taxon>
        <taxon>Actinomycetes</taxon>
        <taxon>Micrococcales</taxon>
        <taxon>Micrococcaceae</taxon>
        <taxon>Arthrobacter</taxon>
    </lineage>
</organism>
<dbReference type="InterPro" id="IPR043130">
    <property type="entry name" value="CDP-OH_PTrfase_TM_dom"/>
</dbReference>
<protein>
    <submittedName>
        <fullName evidence="1">CDP-alcohol phosphatidyltransferase family protein</fullName>
    </submittedName>
</protein>
<comment type="caution">
    <text evidence="1">The sequence shown here is derived from an EMBL/GenBank/DDBJ whole genome shotgun (WGS) entry which is preliminary data.</text>
</comment>
<reference evidence="1 2" key="1">
    <citation type="submission" date="2020-02" db="EMBL/GenBank/DDBJ databases">
        <title>Genome sequence of the type strain DSM 27180 of Arthrobacter silviterrae.</title>
        <authorList>
            <person name="Gao J."/>
            <person name="Sun J."/>
        </authorList>
    </citation>
    <scope>NUCLEOTIDE SEQUENCE [LARGE SCALE GENOMIC DNA]</scope>
    <source>
        <strain evidence="1 2">DSM 27180</strain>
    </source>
</reference>
<proteinExistence type="predicted"/>
<accession>A0ABX0DAP7</accession>
<keyword evidence="2" id="KW-1185">Reference proteome</keyword>
<evidence type="ECO:0000313" key="1">
    <source>
        <dbReference type="EMBL" id="NGN83984.1"/>
    </source>
</evidence>
<dbReference type="Pfam" id="PF01066">
    <property type="entry name" value="CDP-OH_P_transf"/>
    <property type="match status" value="1"/>
</dbReference>
<gene>
    <name evidence="1" type="ORF">G6N77_11000</name>
</gene>
<evidence type="ECO:0000313" key="2">
    <source>
        <dbReference type="Proteomes" id="UP000479226"/>
    </source>
</evidence>
<dbReference type="Gene3D" id="1.20.120.1760">
    <property type="match status" value="1"/>
</dbReference>
<name>A0ABX0DAP7_9MICC</name>
<dbReference type="InterPro" id="IPR000462">
    <property type="entry name" value="CDP-OH_P_trans"/>
</dbReference>
<sequence length="149" mass="16326">MLEDRGTLGAANTLTLIRANLPALEHRLGKAVPLLALATDWLDGRISRATGTETRFGRQADFLADTAVWTWFTLRHEPNGWLRTATFAAWGASVAAVTAASFAGGAMKDLPRSRWIRPAATVQVIIGVRIVLRQISDTRRKLHGEVRPT</sequence>